<gene>
    <name evidence="1" type="ORF">DW064_08265</name>
</gene>
<organism evidence="1 2">
    <name type="scientific">Segatella copri</name>
    <dbReference type="NCBI Taxonomy" id="165179"/>
    <lineage>
        <taxon>Bacteria</taxon>
        <taxon>Pseudomonadati</taxon>
        <taxon>Bacteroidota</taxon>
        <taxon>Bacteroidia</taxon>
        <taxon>Bacteroidales</taxon>
        <taxon>Prevotellaceae</taxon>
        <taxon>Segatella</taxon>
    </lineage>
</organism>
<accession>A0AA92V6D9</accession>
<dbReference type="Proteomes" id="UP000284562">
    <property type="component" value="Unassembled WGS sequence"/>
</dbReference>
<protein>
    <submittedName>
        <fullName evidence="1">Uncharacterized protein</fullName>
    </submittedName>
</protein>
<reference evidence="1 2" key="1">
    <citation type="submission" date="2018-08" db="EMBL/GenBank/DDBJ databases">
        <title>A genome reference for cultivated species of the human gut microbiota.</title>
        <authorList>
            <person name="Zou Y."/>
            <person name="Xue W."/>
            <person name="Luo G."/>
        </authorList>
    </citation>
    <scope>NUCLEOTIDE SEQUENCE [LARGE SCALE GENOMIC DNA]</scope>
    <source>
        <strain evidence="1 2">AF43-2</strain>
    </source>
</reference>
<name>A0AA92V6D9_9BACT</name>
<dbReference type="AlphaFoldDB" id="A0AA92V6D9"/>
<comment type="caution">
    <text evidence="1">The sequence shown here is derived from an EMBL/GenBank/DDBJ whole genome shotgun (WGS) entry which is preliminary data.</text>
</comment>
<sequence length="92" mass="9064">MMPVAEISCVCSGSTVVIRSKPGLGFGVGSGFGVGVGFGSGSGSGDGFGFGFVHPGLPQSVVGLITTSFLVTPFVTNMLASVNLTFAGCQLT</sequence>
<evidence type="ECO:0000313" key="1">
    <source>
        <dbReference type="EMBL" id="RHK48290.1"/>
    </source>
</evidence>
<proteinExistence type="predicted"/>
<evidence type="ECO:0000313" key="2">
    <source>
        <dbReference type="Proteomes" id="UP000284562"/>
    </source>
</evidence>
<dbReference type="EMBL" id="QRNN01000029">
    <property type="protein sequence ID" value="RHK48290.1"/>
    <property type="molecule type" value="Genomic_DNA"/>
</dbReference>